<organism evidence="11 12">
    <name type="scientific">Exidia glandulosa HHB12029</name>
    <dbReference type="NCBI Taxonomy" id="1314781"/>
    <lineage>
        <taxon>Eukaryota</taxon>
        <taxon>Fungi</taxon>
        <taxon>Dikarya</taxon>
        <taxon>Basidiomycota</taxon>
        <taxon>Agaricomycotina</taxon>
        <taxon>Agaricomycetes</taxon>
        <taxon>Auriculariales</taxon>
        <taxon>Exidiaceae</taxon>
        <taxon>Exidia</taxon>
    </lineage>
</organism>
<dbReference type="Gene3D" id="3.10.20.620">
    <property type="match status" value="1"/>
</dbReference>
<dbReference type="InterPro" id="IPR048939">
    <property type="entry name" value="ATG5_UblA"/>
</dbReference>
<accession>A0A165M7C0</accession>
<comment type="function">
    <text evidence="6">Involved in cytoplasm to vacuole transport (Cvt) and autophagic vesicle formation.</text>
</comment>
<evidence type="ECO:0000256" key="1">
    <source>
        <dbReference type="ARBA" id="ARBA00004623"/>
    </source>
</evidence>
<keyword evidence="4 6" id="KW-0832">Ubl conjugation</keyword>
<evidence type="ECO:0000256" key="4">
    <source>
        <dbReference type="ARBA" id="ARBA00022843"/>
    </source>
</evidence>
<evidence type="ECO:0000256" key="6">
    <source>
        <dbReference type="RuleBase" id="RU361202"/>
    </source>
</evidence>
<feature type="domain" description="Autophagy protein ATG5 alpha-helical bundle region" evidence="9">
    <location>
        <begin position="162"/>
        <end position="219"/>
    </location>
</feature>
<dbReference type="InterPro" id="IPR042526">
    <property type="entry name" value="Atg5_HR"/>
</dbReference>
<dbReference type="EMBL" id="KV425914">
    <property type="protein sequence ID" value="KZV98862.1"/>
    <property type="molecule type" value="Genomic_DNA"/>
</dbReference>
<dbReference type="Proteomes" id="UP000077266">
    <property type="component" value="Unassembled WGS sequence"/>
</dbReference>
<dbReference type="GO" id="GO:0034274">
    <property type="term" value="C:Atg12-Atg5-Atg16 complex"/>
    <property type="evidence" value="ECO:0007669"/>
    <property type="project" value="TreeGrafter"/>
</dbReference>
<dbReference type="Pfam" id="PF20637">
    <property type="entry name" value="ATG5_HBR"/>
    <property type="match status" value="1"/>
</dbReference>
<dbReference type="Pfam" id="PF04106">
    <property type="entry name" value="ATG5_UblB"/>
    <property type="match status" value="1"/>
</dbReference>
<dbReference type="GO" id="GO:0005776">
    <property type="term" value="C:autophagosome"/>
    <property type="evidence" value="ECO:0007669"/>
    <property type="project" value="TreeGrafter"/>
</dbReference>
<name>A0A165M7C0_EXIGL</name>
<keyword evidence="3 6" id="KW-1017">Isopeptide bond</keyword>
<evidence type="ECO:0000256" key="7">
    <source>
        <dbReference type="SAM" id="MobiDB-lite"/>
    </source>
</evidence>
<feature type="domain" description="Autophagy protein ATG5 UblB" evidence="8">
    <location>
        <begin position="273"/>
        <end position="360"/>
    </location>
</feature>
<dbReference type="InterPro" id="IPR048940">
    <property type="entry name" value="ATG5_HBR"/>
</dbReference>
<feature type="compositionally biased region" description="Low complexity" evidence="7">
    <location>
        <begin position="219"/>
        <end position="238"/>
    </location>
</feature>
<dbReference type="OrthoDB" id="272162at2759"/>
<dbReference type="FunFam" id="3.10.20.90:FF:000347">
    <property type="entry name" value="Autophagy protein 5"/>
    <property type="match status" value="1"/>
</dbReference>
<dbReference type="Pfam" id="PF20638">
    <property type="entry name" value="ATG5_UblA"/>
    <property type="match status" value="1"/>
</dbReference>
<dbReference type="GO" id="GO:0034727">
    <property type="term" value="P:piecemeal microautophagy of the nucleus"/>
    <property type="evidence" value="ECO:0007669"/>
    <property type="project" value="TreeGrafter"/>
</dbReference>
<evidence type="ECO:0000256" key="3">
    <source>
        <dbReference type="ARBA" id="ARBA00022499"/>
    </source>
</evidence>
<keyword evidence="6" id="KW-0472">Membrane</keyword>
<protein>
    <recommendedName>
        <fullName evidence="6">Autophagy protein 5</fullName>
    </recommendedName>
</protein>
<reference evidence="11 12" key="1">
    <citation type="journal article" date="2016" name="Mol. Biol. Evol.">
        <title>Comparative Genomics of Early-Diverging Mushroom-Forming Fungi Provides Insights into the Origins of Lignocellulose Decay Capabilities.</title>
        <authorList>
            <person name="Nagy L.G."/>
            <person name="Riley R."/>
            <person name="Tritt A."/>
            <person name="Adam C."/>
            <person name="Daum C."/>
            <person name="Floudas D."/>
            <person name="Sun H."/>
            <person name="Yadav J.S."/>
            <person name="Pangilinan J."/>
            <person name="Larsson K.H."/>
            <person name="Matsuura K."/>
            <person name="Barry K."/>
            <person name="Labutti K."/>
            <person name="Kuo R."/>
            <person name="Ohm R.A."/>
            <person name="Bhattacharya S.S."/>
            <person name="Shirouzu T."/>
            <person name="Yoshinaga Y."/>
            <person name="Martin F.M."/>
            <person name="Grigoriev I.V."/>
            <person name="Hibbett D.S."/>
        </authorList>
    </citation>
    <scope>NUCLEOTIDE SEQUENCE [LARGE SCALE GENOMIC DNA]</scope>
    <source>
        <strain evidence="11 12">HHB12029</strain>
    </source>
</reference>
<dbReference type="GO" id="GO:0019776">
    <property type="term" value="F:Atg8-family ligase activity"/>
    <property type="evidence" value="ECO:0007669"/>
    <property type="project" value="TreeGrafter"/>
</dbReference>
<dbReference type="GO" id="GO:0044233">
    <property type="term" value="C:mitochondria-associated endoplasmic reticulum membrane contact site"/>
    <property type="evidence" value="ECO:0007669"/>
    <property type="project" value="TreeGrafter"/>
</dbReference>
<dbReference type="PANTHER" id="PTHR13040:SF2">
    <property type="entry name" value="AUTOPHAGY PROTEIN 5"/>
    <property type="match status" value="1"/>
</dbReference>
<sequence>MATYSPKHAPGSSPQTAYTTPASTALFRRLVWEGTVPIEIRIDGKELPAGSDRALESYYVQAPRVGYLPLLIPDIKRHLAELVLDDSGVRFLKEEDWWFEAEGGVLMKWHWPVGLLYDHYTTSVSPGASSSSSSTTHWLPFRLTLHLAAPPTDKLLLSPSIEACKQAFMGQLKEADFLRWGSTKRVTGLRKPEHDGLWDGVRDHNFDDYWRVASKITPTTTPSSVPPVSGAPPSSQSVLYRPASTEPGHTGTISAGTAQQTNNAVDGAYSVRNVPVKIYLPDGGPVIQEPISALDETGRPTTLGAILHKFLPLLFPSASLESPSSLAYAIVQGILPPSDTEMAWLGACMAGADGWVNVCVGLRGATTGLGLIGL</sequence>
<feature type="region of interest" description="Disordered" evidence="7">
    <location>
        <begin position="219"/>
        <end position="256"/>
    </location>
</feature>
<dbReference type="GO" id="GO:0006995">
    <property type="term" value="P:cellular response to nitrogen starvation"/>
    <property type="evidence" value="ECO:0007669"/>
    <property type="project" value="TreeGrafter"/>
</dbReference>
<dbReference type="STRING" id="1314781.A0A165M7C0"/>
<dbReference type="GO" id="GO:0034045">
    <property type="term" value="C:phagophore assembly site membrane"/>
    <property type="evidence" value="ECO:0007669"/>
    <property type="project" value="UniProtKB-SubCell"/>
</dbReference>
<evidence type="ECO:0000259" key="8">
    <source>
        <dbReference type="Pfam" id="PF04106"/>
    </source>
</evidence>
<keyword evidence="12" id="KW-1185">Reference proteome</keyword>
<dbReference type="GO" id="GO:0000422">
    <property type="term" value="P:autophagy of mitochondrion"/>
    <property type="evidence" value="ECO:0007669"/>
    <property type="project" value="TreeGrafter"/>
</dbReference>
<dbReference type="AlphaFoldDB" id="A0A165M7C0"/>
<dbReference type="InterPro" id="IPR007239">
    <property type="entry name" value="Atg5"/>
</dbReference>
<comment type="subcellular location">
    <subcellularLocation>
        <location evidence="1 6">Preautophagosomal structure membrane</location>
        <topology evidence="1 6">Peripheral membrane protein</topology>
    </subcellularLocation>
</comment>
<evidence type="ECO:0000259" key="9">
    <source>
        <dbReference type="Pfam" id="PF20637"/>
    </source>
</evidence>
<dbReference type="GO" id="GO:0061908">
    <property type="term" value="C:phagophore"/>
    <property type="evidence" value="ECO:0007669"/>
    <property type="project" value="TreeGrafter"/>
</dbReference>
<dbReference type="InParanoid" id="A0A165M7C0"/>
<dbReference type="PANTHER" id="PTHR13040">
    <property type="entry name" value="AUTOPHAGY PROTEIN 5"/>
    <property type="match status" value="1"/>
</dbReference>
<comment type="similarity">
    <text evidence="2 6">Belongs to the ATG5 family.</text>
</comment>
<dbReference type="InterPro" id="IPR048318">
    <property type="entry name" value="ATG5_UblB"/>
</dbReference>
<gene>
    <name evidence="11" type="ORF">EXIGLDRAFT_700082</name>
</gene>
<dbReference type="FunCoup" id="A0A165M7C0">
    <property type="interactions" value="250"/>
</dbReference>
<proteinExistence type="inferred from homology"/>
<evidence type="ECO:0000256" key="2">
    <source>
        <dbReference type="ARBA" id="ARBA00006910"/>
    </source>
</evidence>
<feature type="domain" description="Autophagy protein ATG5 UblA" evidence="10">
    <location>
        <begin position="31"/>
        <end position="146"/>
    </location>
</feature>
<keyword evidence="5 6" id="KW-0072">Autophagy</keyword>
<evidence type="ECO:0000259" key="10">
    <source>
        <dbReference type="Pfam" id="PF20638"/>
    </source>
</evidence>
<dbReference type="InterPro" id="IPR042527">
    <property type="entry name" value="Atg5_UblA_dom_sf"/>
</dbReference>
<evidence type="ECO:0000256" key="5">
    <source>
        <dbReference type="ARBA" id="ARBA00023006"/>
    </source>
</evidence>
<comment type="subunit">
    <text evidence="6">Conjugated with ATG12.</text>
</comment>
<keyword evidence="6" id="KW-0813">Transport</keyword>
<dbReference type="Gene3D" id="3.10.20.90">
    <property type="entry name" value="Phosphatidylinositol 3-kinase Catalytic Subunit, Chain A, domain 1"/>
    <property type="match status" value="1"/>
</dbReference>
<evidence type="ECO:0000313" key="11">
    <source>
        <dbReference type="EMBL" id="KZV98862.1"/>
    </source>
</evidence>
<dbReference type="Gene3D" id="1.10.246.190">
    <property type="entry name" value="Autophagy protein Apg5, helix rich domain"/>
    <property type="match status" value="1"/>
</dbReference>
<evidence type="ECO:0000313" key="12">
    <source>
        <dbReference type="Proteomes" id="UP000077266"/>
    </source>
</evidence>